<reference evidence="10 11" key="1">
    <citation type="journal article" date="2009" name="Nature">
        <title>The Sorghum bicolor genome and the diversification of grasses.</title>
        <authorList>
            <person name="Paterson A.H."/>
            <person name="Bowers J.E."/>
            <person name="Bruggmann R."/>
            <person name="Dubchak I."/>
            <person name="Grimwood J."/>
            <person name="Gundlach H."/>
            <person name="Haberer G."/>
            <person name="Hellsten U."/>
            <person name="Mitros T."/>
            <person name="Poliakov A."/>
            <person name="Schmutz J."/>
            <person name="Spannagl M."/>
            <person name="Tang H."/>
            <person name="Wang X."/>
            <person name="Wicker T."/>
            <person name="Bharti A.K."/>
            <person name="Chapman J."/>
            <person name="Feltus F.A."/>
            <person name="Gowik U."/>
            <person name="Grigoriev I.V."/>
            <person name="Lyons E."/>
            <person name="Maher C.A."/>
            <person name="Martis M."/>
            <person name="Narechania A."/>
            <person name="Otillar R.P."/>
            <person name="Penning B.W."/>
            <person name="Salamov A.A."/>
            <person name="Wang Y."/>
            <person name="Zhang L."/>
            <person name="Carpita N.C."/>
            <person name="Freeling M."/>
            <person name="Gingle A.R."/>
            <person name="Hash C.T."/>
            <person name="Keller B."/>
            <person name="Klein P."/>
            <person name="Kresovich S."/>
            <person name="McCann M.C."/>
            <person name="Ming R."/>
            <person name="Peterson D.G."/>
            <person name="Mehboob-ur-Rahman"/>
            <person name="Ware D."/>
            <person name="Westhoff P."/>
            <person name="Mayer K.F."/>
            <person name="Messing J."/>
            <person name="Rokhsar D.S."/>
        </authorList>
    </citation>
    <scope>NUCLEOTIDE SEQUENCE [LARGE SCALE GENOMIC DNA]</scope>
    <source>
        <strain evidence="11">cv. BTx623</strain>
    </source>
</reference>
<dbReference type="FunCoup" id="C5XT95">
    <property type="interactions" value="1044"/>
</dbReference>
<keyword evidence="7" id="KW-0809">Transit peptide</keyword>
<feature type="domain" description="Nudix hydrolase" evidence="9">
    <location>
        <begin position="20"/>
        <end position="174"/>
    </location>
</feature>
<evidence type="ECO:0000256" key="6">
    <source>
        <dbReference type="ARBA" id="ARBA00022842"/>
    </source>
</evidence>
<dbReference type="HOGENOM" id="CLU_037162_5_2_1"/>
<dbReference type="OrthoDB" id="2011998at2759"/>
<dbReference type="GO" id="GO:0005737">
    <property type="term" value="C:cytoplasm"/>
    <property type="evidence" value="ECO:0000318"/>
    <property type="project" value="GO_Central"/>
</dbReference>
<dbReference type="EMBL" id="CM000763">
    <property type="protein sequence ID" value="KXG30300.1"/>
    <property type="molecule type" value="Genomic_DNA"/>
</dbReference>
<dbReference type="AlphaFoldDB" id="C5XT95"/>
<dbReference type="InterPro" id="IPR000086">
    <property type="entry name" value="NUDIX_hydrolase_dom"/>
</dbReference>
<gene>
    <name evidence="10" type="ORF">SORBI_3004G159400</name>
</gene>
<dbReference type="InterPro" id="IPR015797">
    <property type="entry name" value="NUDIX_hydrolase-like_dom_sf"/>
</dbReference>
<reference evidence="10" key="2">
    <citation type="submission" date="2017-02" db="EMBL/GenBank/DDBJ databases">
        <title>WGS assembly of Sorghum bicolor.</title>
        <authorList>
            <person name="Paterson A."/>
            <person name="Mullet J."/>
            <person name="Bowers J."/>
            <person name="Bruggmann R."/>
            <person name="Dubchak I."/>
            <person name="Grimwood J."/>
            <person name="Gundlach H."/>
            <person name="Haberer G."/>
            <person name="Hellsten U."/>
            <person name="Mitros T."/>
            <person name="Poliakov A."/>
            <person name="Schmutz J."/>
            <person name="Spannagl M."/>
            <person name="Tang H."/>
            <person name="Wang X."/>
            <person name="Wicker T."/>
            <person name="Bharti A."/>
            <person name="Chapman J."/>
            <person name="Feltus F."/>
            <person name="Gowik U."/>
            <person name="Grigoriev I."/>
            <person name="Lyons E."/>
            <person name="Maher C."/>
            <person name="Martis M."/>
            <person name="Narechania A."/>
            <person name="Otillar R."/>
            <person name="Penning B."/>
            <person name="Salamov A."/>
            <person name="Wang Y."/>
            <person name="Zhang L."/>
            <person name="Carpita N."/>
            <person name="Freeling M."/>
            <person name="Gingle A."/>
            <person name="Hash C."/>
            <person name="Keller B."/>
            <person name="Klein P."/>
            <person name="Kresovich S."/>
            <person name="Mccann M."/>
            <person name="Ming R."/>
            <person name="Peterson D."/>
            <person name="Rahman M."/>
            <person name="Ware D."/>
            <person name="Westhoff P."/>
            <person name="Mayer K."/>
            <person name="Messing J."/>
            <person name="Sims D."/>
            <person name="Jenkins J."/>
            <person name="Shu S."/>
            <person name="Rokhsar D."/>
        </authorList>
    </citation>
    <scope>NUCLEOTIDE SEQUENCE</scope>
</reference>
<name>C5XT95_SORBI</name>
<evidence type="ECO:0000313" key="11">
    <source>
        <dbReference type="Proteomes" id="UP000000768"/>
    </source>
</evidence>
<dbReference type="CDD" id="cd04666">
    <property type="entry name" value="NUDIX_DIPP2_like_Nudt4"/>
    <property type="match status" value="1"/>
</dbReference>
<dbReference type="Proteomes" id="UP000000768">
    <property type="component" value="Chromosome 4"/>
</dbReference>
<reference evidence="11" key="3">
    <citation type="journal article" date="2018" name="Plant J.">
        <title>The Sorghum bicolor reference genome: improved assembly, gene annotations, a transcriptome atlas, and signatures of genome organization.</title>
        <authorList>
            <person name="McCormick R.F."/>
            <person name="Truong S.K."/>
            <person name="Sreedasyam A."/>
            <person name="Jenkins J."/>
            <person name="Shu S."/>
            <person name="Sims D."/>
            <person name="Kennedy M."/>
            <person name="Amirebrahimi M."/>
            <person name="Weers B.D."/>
            <person name="McKinley B."/>
            <person name="Mattison A."/>
            <person name="Morishige D.T."/>
            <person name="Grimwood J."/>
            <person name="Schmutz J."/>
            <person name="Mullet J.E."/>
        </authorList>
    </citation>
    <scope>NUCLEOTIDE SEQUENCE [LARGE SCALE GENOMIC DNA]</scope>
    <source>
        <strain evidence="11">cv. BTx623</strain>
    </source>
</reference>
<dbReference type="eggNOG" id="KOG2839">
    <property type="taxonomic scope" value="Eukaryota"/>
</dbReference>
<keyword evidence="5" id="KW-0378">Hydrolase</keyword>
<keyword evidence="4" id="KW-0479">Metal-binding</keyword>
<evidence type="ECO:0000259" key="9">
    <source>
        <dbReference type="PROSITE" id="PS51462"/>
    </source>
</evidence>
<dbReference type="Gramene" id="KXG30300">
    <property type="protein sequence ID" value="KXG30300"/>
    <property type="gene ID" value="SORBI_3004G159400"/>
</dbReference>
<evidence type="ECO:0000256" key="5">
    <source>
        <dbReference type="ARBA" id="ARBA00022801"/>
    </source>
</evidence>
<evidence type="ECO:0000313" key="10">
    <source>
        <dbReference type="EMBL" id="EES05150.1"/>
    </source>
</evidence>
<dbReference type="PROSITE" id="PS51462">
    <property type="entry name" value="NUDIX"/>
    <property type="match status" value="1"/>
</dbReference>
<dbReference type="Gramene" id="EES05150">
    <property type="protein sequence ID" value="EES05150"/>
    <property type="gene ID" value="SORBI_3004G159400"/>
</dbReference>
<evidence type="ECO:0000256" key="8">
    <source>
        <dbReference type="ARBA" id="ARBA00023128"/>
    </source>
</evidence>
<dbReference type="FunFam" id="3.90.79.10:FF:000030">
    <property type="entry name" value="Nudix hydrolase 13 mitochondrial"/>
    <property type="match status" value="1"/>
</dbReference>
<evidence type="ECO:0000256" key="1">
    <source>
        <dbReference type="ARBA" id="ARBA00001946"/>
    </source>
</evidence>
<dbReference type="Gene3D" id="3.90.79.10">
    <property type="entry name" value="Nucleoside Triphosphate Pyrophosphohydrolase"/>
    <property type="match status" value="1"/>
</dbReference>
<keyword evidence="8" id="KW-0496">Mitochondrion</keyword>
<dbReference type="PROSITE" id="PS00893">
    <property type="entry name" value="NUDIX_BOX"/>
    <property type="match status" value="1"/>
</dbReference>
<dbReference type="GO" id="GO:0046872">
    <property type="term" value="F:metal ion binding"/>
    <property type="evidence" value="ECO:0007669"/>
    <property type="project" value="UniProtKB-KW"/>
</dbReference>
<comment type="subcellular location">
    <subcellularLocation>
        <location evidence="2">Mitochondrion</location>
    </subcellularLocation>
</comment>
<evidence type="ECO:0000256" key="7">
    <source>
        <dbReference type="ARBA" id="ARBA00022946"/>
    </source>
</evidence>
<keyword evidence="6" id="KW-0460">Magnesium</keyword>
<dbReference type="KEGG" id="sbi:8056803"/>
<comment type="similarity">
    <text evidence="3">Belongs to the Nudix hydrolase family.</text>
</comment>
<dbReference type="OMA" id="ATHNRRW"/>
<dbReference type="GO" id="GO:0005739">
    <property type="term" value="C:mitochondrion"/>
    <property type="evidence" value="ECO:0007669"/>
    <property type="project" value="UniProtKB-SubCell"/>
</dbReference>
<evidence type="ECO:0000256" key="2">
    <source>
        <dbReference type="ARBA" id="ARBA00004173"/>
    </source>
</evidence>
<dbReference type="GO" id="GO:0016462">
    <property type="term" value="F:pyrophosphatase activity"/>
    <property type="evidence" value="ECO:0007669"/>
    <property type="project" value="InterPro"/>
</dbReference>
<dbReference type="InParanoid" id="C5XT95"/>
<dbReference type="InterPro" id="IPR020084">
    <property type="entry name" value="NUDIX_hydrolase_CS"/>
</dbReference>
<organism evidence="10 11">
    <name type="scientific">Sorghum bicolor</name>
    <name type="common">Sorghum</name>
    <name type="synonym">Sorghum vulgare</name>
    <dbReference type="NCBI Taxonomy" id="4558"/>
    <lineage>
        <taxon>Eukaryota</taxon>
        <taxon>Viridiplantae</taxon>
        <taxon>Streptophyta</taxon>
        <taxon>Embryophyta</taxon>
        <taxon>Tracheophyta</taxon>
        <taxon>Spermatophyta</taxon>
        <taxon>Magnoliopsida</taxon>
        <taxon>Liliopsida</taxon>
        <taxon>Poales</taxon>
        <taxon>Poaceae</taxon>
        <taxon>PACMAD clade</taxon>
        <taxon>Panicoideae</taxon>
        <taxon>Andropogonodae</taxon>
        <taxon>Andropogoneae</taxon>
        <taxon>Sorghinae</taxon>
        <taxon>Sorghum</taxon>
    </lineage>
</organism>
<evidence type="ECO:0000256" key="4">
    <source>
        <dbReference type="ARBA" id="ARBA00022723"/>
    </source>
</evidence>
<dbReference type="STRING" id="4558.C5XT95"/>
<dbReference type="EMBL" id="CM000763">
    <property type="protein sequence ID" value="EES05150.1"/>
    <property type="molecule type" value="Genomic_DNA"/>
</dbReference>
<dbReference type="PANTHER" id="PTHR12629:SF77">
    <property type="entry name" value="OS02G0520100 PROTEIN"/>
    <property type="match status" value="1"/>
</dbReference>
<dbReference type="SUPFAM" id="SSF55811">
    <property type="entry name" value="Nudix"/>
    <property type="match status" value="1"/>
</dbReference>
<dbReference type="Pfam" id="PF00293">
    <property type="entry name" value="NUDIX"/>
    <property type="match status" value="1"/>
</dbReference>
<dbReference type="GO" id="GO:0005634">
    <property type="term" value="C:nucleus"/>
    <property type="evidence" value="ECO:0000318"/>
    <property type="project" value="GO_Central"/>
</dbReference>
<protein>
    <recommendedName>
        <fullName evidence="9">Nudix hydrolase domain-containing protein</fullName>
    </recommendedName>
</protein>
<sequence length="217" mass="23906">MSSDAVAARKGRLKQRYDNEFRLVAGCVPYRANKKDDELGNPCSSLGVGDDHTAEVEVLMISTPNRTDMVFPKGGWEDDEDVYQAASREAMEEAGVKGIINRAALGHWVFKSKSSQNSTSLSGACKGYIFAMEVTEELETWPEQDTHNRRWVSPAEAYQLCRYEWMREALTALLERLSVLEPVAAATAAATPPELTDQQAGMYMMLQASSDGAVALC</sequence>
<comment type="cofactor">
    <cofactor evidence="1">
        <name>Mg(2+)</name>
        <dbReference type="ChEBI" id="CHEBI:18420"/>
    </cofactor>
</comment>
<dbReference type="PANTHER" id="PTHR12629">
    <property type="entry name" value="DIPHOSPHOINOSITOL POLYPHOSPHATE PHOSPHOHYDROLASE"/>
    <property type="match status" value="1"/>
</dbReference>
<evidence type="ECO:0000256" key="3">
    <source>
        <dbReference type="ARBA" id="ARBA00005582"/>
    </source>
</evidence>
<dbReference type="InterPro" id="IPR047198">
    <property type="entry name" value="DDP-like_NUDIX"/>
</dbReference>
<keyword evidence="11" id="KW-1185">Reference proteome</keyword>
<accession>C5XT95</accession>
<proteinExistence type="inferred from homology"/>